<dbReference type="EMBL" id="FTNM01000005">
    <property type="protein sequence ID" value="SIR32945.1"/>
    <property type="molecule type" value="Genomic_DNA"/>
</dbReference>
<accession>A0A1N7A1H8</accession>
<dbReference type="OrthoDB" id="9974497at2"/>
<dbReference type="Proteomes" id="UP000185924">
    <property type="component" value="Unassembled WGS sequence"/>
</dbReference>
<sequence>MIIRLIESNGSVKASIPLVDIKRVETRTLNFFGESTHNLYLFMGEEGDEYFMLLTYLCPIHMEKAGRKLQGLIRQAAQDGPTVGEVVFELHPDAAPATGLTPDVAHP</sequence>
<reference evidence="2" key="1">
    <citation type="submission" date="2017-01" db="EMBL/GenBank/DDBJ databases">
        <authorList>
            <person name="Varghese N."/>
            <person name="Submissions S."/>
        </authorList>
    </citation>
    <scope>NUCLEOTIDE SEQUENCE [LARGE SCALE GENOMIC DNA]</scope>
    <source>
        <strain evidence="2">DM9</strain>
    </source>
</reference>
<keyword evidence="2" id="KW-1185">Reference proteome</keyword>
<dbReference type="RefSeq" id="WP_076422798.1">
    <property type="nucleotide sequence ID" value="NZ_FTNM01000005.1"/>
</dbReference>
<protein>
    <submittedName>
        <fullName evidence="1">Uncharacterized protein</fullName>
    </submittedName>
</protein>
<proteinExistence type="predicted"/>
<evidence type="ECO:0000313" key="1">
    <source>
        <dbReference type="EMBL" id="SIR32945.1"/>
    </source>
</evidence>
<organism evidence="1 2">
    <name type="scientific">Pontibacter lucknowensis</name>
    <dbReference type="NCBI Taxonomy" id="1077936"/>
    <lineage>
        <taxon>Bacteria</taxon>
        <taxon>Pseudomonadati</taxon>
        <taxon>Bacteroidota</taxon>
        <taxon>Cytophagia</taxon>
        <taxon>Cytophagales</taxon>
        <taxon>Hymenobacteraceae</taxon>
        <taxon>Pontibacter</taxon>
    </lineage>
</organism>
<evidence type="ECO:0000313" key="2">
    <source>
        <dbReference type="Proteomes" id="UP000185924"/>
    </source>
</evidence>
<gene>
    <name evidence="1" type="ORF">SAMN05421545_3165</name>
</gene>
<dbReference type="AlphaFoldDB" id="A0A1N7A1H8"/>
<name>A0A1N7A1H8_9BACT</name>